<dbReference type="GO" id="GO:0007155">
    <property type="term" value="P:cell adhesion"/>
    <property type="evidence" value="ECO:0007669"/>
    <property type="project" value="InterPro"/>
</dbReference>
<sequence length="2084" mass="232772">MQPKILYLFTACSMENITNWLLPVTTNIYDTERDVFFRRSTTNIEGINSVTNSEGLNGGPYLTVSYSNSEFTIAPNAQFENYEENETEHSIGITVNFRCSGGSSNTLIFIINIIDTNNNAPQFRPSDNYHYKVAPPLPPGFLITDCVSNLIVRDIDLTTQRIDFEIEENPFFEIVSDTSTTPKEFKATLRTTTFIRRISEPIVLWIKATDVDLTGDPPITSNATVHIEADTEFEFPDELIFSQTFYIATYTIEGNILLESDIYLQQGYDASVSFTLEGDNKDLFDINVNENRITLRAVSQLPTDLLTSQIYLILKASREHTSGATATIVVNLPEGPNLRFEDAYYTGSIVDNSLRIQDLVLKENSDYPVQLNIYSEFSQYFTASVQNNNVILRMDPLNDEIIKNNNILTLQIVAIANNRTAATVVVLEIVKDDLTTPIFEKNIYNATYDPILGVTAENITFIQGFDETVTLSLEGDFKNYFQIKQDGNIFNIITTGLPSHVLNEQRLLLTIIATKPRTVGAQAVLYIALPQARALAFKSLTYSGFLVNNSVILETIELYTGYDEDVAFDLSGDYARYFIQSNEGHLITLSVSDQIPESVISDINILILTLTAEGNGTETARTTVVLEIIKQDTTTPMFNKNIYHGTYLDAATMSIENIFLTQGYDENVIFRLSGDNAQYFVISYNGNNNISVSLDTIIPEELIFNEKVLLFNILAEKNFSVGANAAISVNFPKELTEPVMMRFSKNSYTGNITNEMLTVETIVLDEGFQSQTEFLLNGDHASLFNVTNDGNIVTVQQNEKLPEEIFENKKIIILNIEAIRPRTIKAHATIVIEIISQIEPTIIVPVFERAYYYGQYSVEDKLQFNQTIQLREGYHENIIFELEGDSSVWFSLTPLDDGVILTLQSSIPSEVLANNQQFIFIVTATVFNSTISARSTIVIAVINDVEEIVILDFNKPNFFGTIDNNTLDMESISLVQGFSPDVVFTLQGELASFFYKVINESTVKIQLKDMIPDSVVPNNRIIILELVATAPKAVPAYVTIVIEVVRHEIPSLNDLLKFAEAYYIGAYDLTDGLYFNYNITLAEGNDETVEFTLVGENSLWFGVVPTESGVTISLTSPIPVDVINNNRQLIFEISASKPSSSVTATSVIIITIINELNTTQILSFEKNNYLGTVDNITVNLEPIILVEGFTTDVQFLLNGELANLFTKRIDGAMVYILLEDTMPEEILSGNRVIVLELEAKASEALPSYTTIVLEVIQQNHLPVHVLKFKEPYYTGRYKENDVFEFDQAIALTDGSSNGVEYSLEGDNAIWFSLEEVEDGLLVILSTPIPQNIQSENLFLVFIITATKPESVTARSTIVISLPNASHDNNIYFNKLLYRGVISDNVISHENILVSGYNGTDVEIFGDHVNLFIVQINQGVVTVEMRDTTAVGVDNTYVILEIRVPGAGCVLQLDVIAQEIPALPTVRFSSELYVIQVDISQTGLIGQVSATADNGESITYSLSLDNEQLKERLSINSNGQLHLKASVSSGVYTCRVVATTDITQVNGTATVILVVESGEEIGLPPLIIIEKDEESPYNNLVTLNRSEDCRYEMTNRWPIDQTWLYVDDNGLHTNAIDREHKSIAFMALSQIQVELTLQCDYDVLTVRSNRSFNNIPMTKSLGPYDYGTYRWVLTDPILYDPRRSFVNLIVNDINDNDPIFELKENEPIAVGYPLSELEEIVPPRALVELTATDADIGENAALVYWSSEPALAVSPTTGRVHVSNSSLLQHGAILRVSATDRNGVDGRTGHIDLMVRLLDVHQIAVVTVQGAFLEDENKVLTNLTNALGYDVKALRSVILPMDSDTRTNENTSRRERAAVVSTGAFLRLFIYGLINREPVEVSRLTSDINSIVMGNIASTVSLEDHLESREICSLPARDTSLLAATIALSILLFIIIVLSGVWFFLKWRNTYNYNNFSDQNSLASRDQIPPTVKIEEPAKPRMNIEELKRSERRLQDILDAPKTSTQNDNQTETVVDVPTPDQRMPIVIQSIDKLKDAAETSDDEDEFGETQTARRKSVVTFNENVEKIIHLEDSPSDADYEVYKF</sequence>
<dbReference type="InterPro" id="IPR015919">
    <property type="entry name" value="Cadherin-like_sf"/>
</dbReference>
<dbReference type="Gene3D" id="2.60.40.60">
    <property type="entry name" value="Cadherins"/>
    <property type="match status" value="2"/>
</dbReference>
<evidence type="ECO:0000256" key="3">
    <source>
        <dbReference type="ARBA" id="ARBA00023180"/>
    </source>
</evidence>
<keyword evidence="6" id="KW-1185">Reference proteome</keyword>
<name>A0A194R131_PAPMA</name>
<dbReference type="EMBL" id="KQ460883">
    <property type="protein sequence ID" value="KPJ11412.1"/>
    <property type="molecule type" value="Genomic_DNA"/>
</dbReference>
<evidence type="ECO:0000256" key="2">
    <source>
        <dbReference type="ARBA" id="ARBA00023136"/>
    </source>
</evidence>
<dbReference type="PROSITE" id="PS00232">
    <property type="entry name" value="CADHERIN_1"/>
    <property type="match status" value="1"/>
</dbReference>
<comment type="subcellular location">
    <subcellularLocation>
        <location evidence="1">Membrane</location>
    </subcellularLocation>
</comment>
<evidence type="ECO:0000256" key="4">
    <source>
        <dbReference type="SAM" id="Phobius"/>
    </source>
</evidence>
<dbReference type="GO" id="GO:0005509">
    <property type="term" value="F:calcium ion binding"/>
    <property type="evidence" value="ECO:0007669"/>
    <property type="project" value="InterPro"/>
</dbReference>
<gene>
    <name evidence="5" type="ORF">RR48_15051</name>
</gene>
<dbReference type="PANTHER" id="PTHR24028:SF328">
    <property type="entry name" value="CADHERIN-3"/>
    <property type="match status" value="1"/>
</dbReference>
<dbReference type="SUPFAM" id="SSF49313">
    <property type="entry name" value="Cadherin-like"/>
    <property type="match status" value="1"/>
</dbReference>
<reference evidence="5 6" key="1">
    <citation type="journal article" date="2015" name="Nat. Commun.">
        <title>Outbred genome sequencing and CRISPR/Cas9 gene editing in butterflies.</title>
        <authorList>
            <person name="Li X."/>
            <person name="Fan D."/>
            <person name="Zhang W."/>
            <person name="Liu G."/>
            <person name="Zhang L."/>
            <person name="Zhao L."/>
            <person name="Fang X."/>
            <person name="Chen L."/>
            <person name="Dong Y."/>
            <person name="Chen Y."/>
            <person name="Ding Y."/>
            <person name="Zhao R."/>
            <person name="Feng M."/>
            <person name="Zhu Y."/>
            <person name="Feng Y."/>
            <person name="Jiang X."/>
            <person name="Zhu D."/>
            <person name="Xiang H."/>
            <person name="Feng X."/>
            <person name="Li S."/>
            <person name="Wang J."/>
            <person name="Zhang G."/>
            <person name="Kronforst M.R."/>
            <person name="Wang W."/>
        </authorList>
    </citation>
    <scope>NUCLEOTIDE SEQUENCE [LARGE SCALE GENOMIC DNA]</scope>
    <source>
        <strain evidence="5">Ya'a_city_454_Pm</strain>
        <tissue evidence="5">Whole body</tissue>
    </source>
</reference>
<dbReference type="PANTHER" id="PTHR24028">
    <property type="entry name" value="CADHERIN-87A"/>
    <property type="match status" value="1"/>
</dbReference>
<dbReference type="CDD" id="cd11304">
    <property type="entry name" value="Cadherin_repeat"/>
    <property type="match status" value="1"/>
</dbReference>
<proteinExistence type="predicted"/>
<keyword evidence="3" id="KW-0325">Glycoprotein</keyword>
<protein>
    <submittedName>
        <fullName evidence="5">Uncharacterized protein</fullName>
    </submittedName>
</protein>
<dbReference type="InterPro" id="IPR020894">
    <property type="entry name" value="Cadherin_CS"/>
</dbReference>
<dbReference type="InParanoid" id="A0A194R131"/>
<keyword evidence="2 4" id="KW-0472">Membrane</keyword>
<evidence type="ECO:0000313" key="5">
    <source>
        <dbReference type="EMBL" id="KPJ11412.1"/>
    </source>
</evidence>
<keyword evidence="4" id="KW-1133">Transmembrane helix</keyword>
<evidence type="ECO:0000256" key="1">
    <source>
        <dbReference type="ARBA" id="ARBA00004370"/>
    </source>
</evidence>
<organism evidence="5 6">
    <name type="scientific">Papilio machaon</name>
    <name type="common">Old World swallowtail butterfly</name>
    <dbReference type="NCBI Taxonomy" id="76193"/>
    <lineage>
        <taxon>Eukaryota</taxon>
        <taxon>Metazoa</taxon>
        <taxon>Ecdysozoa</taxon>
        <taxon>Arthropoda</taxon>
        <taxon>Hexapoda</taxon>
        <taxon>Insecta</taxon>
        <taxon>Pterygota</taxon>
        <taxon>Neoptera</taxon>
        <taxon>Endopterygota</taxon>
        <taxon>Lepidoptera</taxon>
        <taxon>Glossata</taxon>
        <taxon>Ditrysia</taxon>
        <taxon>Papilionoidea</taxon>
        <taxon>Papilionidae</taxon>
        <taxon>Papilioninae</taxon>
        <taxon>Papilio</taxon>
    </lineage>
</organism>
<feature type="transmembrane region" description="Helical" evidence="4">
    <location>
        <begin position="1920"/>
        <end position="1944"/>
    </location>
</feature>
<keyword evidence="4" id="KW-0812">Transmembrane</keyword>
<accession>A0A194R131</accession>
<dbReference type="GO" id="GO:0005886">
    <property type="term" value="C:plasma membrane"/>
    <property type="evidence" value="ECO:0007669"/>
    <property type="project" value="InterPro"/>
</dbReference>
<dbReference type="Proteomes" id="UP000053240">
    <property type="component" value="Unassembled WGS sequence"/>
</dbReference>
<evidence type="ECO:0000313" key="6">
    <source>
        <dbReference type="Proteomes" id="UP000053240"/>
    </source>
</evidence>
<dbReference type="InterPro" id="IPR050174">
    <property type="entry name" value="Protocadherin/Cadherin-CA"/>
</dbReference>